<keyword evidence="1" id="KW-0805">Transcription regulation</keyword>
<evidence type="ECO:0000256" key="1">
    <source>
        <dbReference type="ARBA" id="ARBA00023015"/>
    </source>
</evidence>
<evidence type="ECO:0000313" key="6">
    <source>
        <dbReference type="Proteomes" id="UP001596142"/>
    </source>
</evidence>
<dbReference type="Pfam" id="PF01047">
    <property type="entry name" value="MarR"/>
    <property type="match status" value="1"/>
</dbReference>
<accession>A0ABW0YFN4</accession>
<dbReference type="InterPro" id="IPR036390">
    <property type="entry name" value="WH_DNA-bd_sf"/>
</dbReference>
<evidence type="ECO:0000313" key="5">
    <source>
        <dbReference type="EMBL" id="MFC5711240.1"/>
    </source>
</evidence>
<evidence type="ECO:0000256" key="2">
    <source>
        <dbReference type="ARBA" id="ARBA00023125"/>
    </source>
</evidence>
<evidence type="ECO:0000256" key="3">
    <source>
        <dbReference type="ARBA" id="ARBA00023163"/>
    </source>
</evidence>
<keyword evidence="6" id="KW-1185">Reference proteome</keyword>
<dbReference type="RefSeq" id="WP_385937203.1">
    <property type="nucleotide sequence ID" value="NZ_JBHSOZ010000002.1"/>
</dbReference>
<comment type="caution">
    <text evidence="5">The sequence shown here is derived from an EMBL/GenBank/DDBJ whole genome shotgun (WGS) entry which is preliminary data.</text>
</comment>
<dbReference type="PROSITE" id="PS50995">
    <property type="entry name" value="HTH_MARR_2"/>
    <property type="match status" value="1"/>
</dbReference>
<evidence type="ECO:0000259" key="4">
    <source>
        <dbReference type="PROSITE" id="PS50995"/>
    </source>
</evidence>
<name>A0ABW0YFN4_9BACI</name>
<protein>
    <submittedName>
        <fullName evidence="5">MarR family winged helix-turn-helix transcriptional regulator</fullName>
    </submittedName>
</protein>
<gene>
    <name evidence="5" type="ORF">ACFPU1_00440</name>
</gene>
<keyword evidence="2" id="KW-0238">DNA-binding</keyword>
<proteinExistence type="predicted"/>
<dbReference type="SUPFAM" id="SSF46785">
    <property type="entry name" value="Winged helix' DNA-binding domain"/>
    <property type="match status" value="1"/>
</dbReference>
<dbReference type="PANTHER" id="PTHR42756">
    <property type="entry name" value="TRANSCRIPTIONAL REGULATOR, MARR"/>
    <property type="match status" value="1"/>
</dbReference>
<dbReference type="EMBL" id="JBHSOZ010000002">
    <property type="protein sequence ID" value="MFC5711240.1"/>
    <property type="molecule type" value="Genomic_DNA"/>
</dbReference>
<dbReference type="InterPro" id="IPR000835">
    <property type="entry name" value="HTH_MarR-typ"/>
</dbReference>
<dbReference type="Proteomes" id="UP001596142">
    <property type="component" value="Unassembled WGS sequence"/>
</dbReference>
<organism evidence="5 6">
    <name type="scientific">Thalassorhabdus alkalitolerans</name>
    <dbReference type="NCBI Taxonomy" id="2282697"/>
    <lineage>
        <taxon>Bacteria</taxon>
        <taxon>Bacillati</taxon>
        <taxon>Bacillota</taxon>
        <taxon>Bacilli</taxon>
        <taxon>Bacillales</taxon>
        <taxon>Bacillaceae</taxon>
        <taxon>Thalassorhabdus</taxon>
    </lineage>
</organism>
<keyword evidence="3" id="KW-0804">Transcription</keyword>
<reference evidence="6" key="1">
    <citation type="journal article" date="2019" name="Int. J. Syst. Evol. Microbiol.">
        <title>The Global Catalogue of Microorganisms (GCM) 10K type strain sequencing project: providing services to taxonomists for standard genome sequencing and annotation.</title>
        <authorList>
            <consortium name="The Broad Institute Genomics Platform"/>
            <consortium name="The Broad Institute Genome Sequencing Center for Infectious Disease"/>
            <person name="Wu L."/>
            <person name="Ma J."/>
        </authorList>
    </citation>
    <scope>NUCLEOTIDE SEQUENCE [LARGE SCALE GENOMIC DNA]</scope>
    <source>
        <strain evidence="6">CECT 7184</strain>
    </source>
</reference>
<feature type="domain" description="HTH marR-type" evidence="4">
    <location>
        <begin position="4"/>
        <end position="138"/>
    </location>
</feature>
<dbReference type="InterPro" id="IPR036388">
    <property type="entry name" value="WH-like_DNA-bd_sf"/>
</dbReference>
<dbReference type="PANTHER" id="PTHR42756:SF1">
    <property type="entry name" value="TRANSCRIPTIONAL REPRESSOR OF EMRAB OPERON"/>
    <property type="match status" value="1"/>
</dbReference>
<dbReference type="Gene3D" id="1.10.10.10">
    <property type="entry name" value="Winged helix-like DNA-binding domain superfamily/Winged helix DNA-binding domain"/>
    <property type="match status" value="1"/>
</dbReference>
<sequence>MKEHQELFKEMADSLKRIERELIRKMHIPDVSLTKRQEAIIMYIFTNENATMADIAANFNISKSAVSQALNKLEEQDIIVRAINKDNRREINLTPGEAGEKYKKEIQKLEEILVEKYLSKIDLDELRQTRNLFSKIENLILEEDQKNEL</sequence>
<dbReference type="SMART" id="SM00347">
    <property type="entry name" value="HTH_MARR"/>
    <property type="match status" value="1"/>
</dbReference>